<feature type="compositionally biased region" description="Basic residues" evidence="1">
    <location>
        <begin position="81"/>
        <end position="97"/>
    </location>
</feature>
<proteinExistence type="predicted"/>
<feature type="region of interest" description="Disordered" evidence="1">
    <location>
        <begin position="113"/>
        <end position="164"/>
    </location>
</feature>
<protein>
    <submittedName>
        <fullName evidence="2">Uncharacterized protein</fullName>
    </submittedName>
</protein>
<accession>G9MJR6</accession>
<keyword evidence="3" id="KW-1185">Reference proteome</keyword>
<dbReference type="GeneID" id="25796343"/>
<dbReference type="InParanoid" id="G9MJR6"/>
<feature type="compositionally biased region" description="Basic and acidic residues" evidence="1">
    <location>
        <begin position="115"/>
        <end position="137"/>
    </location>
</feature>
<feature type="region of interest" description="Disordered" evidence="1">
    <location>
        <begin position="72"/>
        <end position="97"/>
    </location>
</feature>
<comment type="caution">
    <text evidence="2">The sequence shown here is derived from an EMBL/GenBank/DDBJ whole genome shotgun (WGS) entry which is preliminary data.</text>
</comment>
<organism evidence="2 3">
    <name type="scientific">Hypocrea virens (strain Gv29-8 / FGSC 10586)</name>
    <name type="common">Gliocladium virens</name>
    <name type="synonym">Trichoderma virens</name>
    <dbReference type="NCBI Taxonomy" id="413071"/>
    <lineage>
        <taxon>Eukaryota</taxon>
        <taxon>Fungi</taxon>
        <taxon>Dikarya</taxon>
        <taxon>Ascomycota</taxon>
        <taxon>Pezizomycotina</taxon>
        <taxon>Sordariomycetes</taxon>
        <taxon>Hypocreomycetidae</taxon>
        <taxon>Hypocreales</taxon>
        <taxon>Hypocreaceae</taxon>
        <taxon>Trichoderma</taxon>
    </lineage>
</organism>
<feature type="compositionally biased region" description="Polar residues" evidence="1">
    <location>
        <begin position="148"/>
        <end position="158"/>
    </location>
</feature>
<feature type="region of interest" description="Disordered" evidence="1">
    <location>
        <begin position="184"/>
        <end position="210"/>
    </location>
</feature>
<dbReference type="HOGENOM" id="CLU_1156527_0_0_1"/>
<feature type="region of interest" description="Disordered" evidence="1">
    <location>
        <begin position="1"/>
        <end position="54"/>
    </location>
</feature>
<dbReference type="EMBL" id="ABDF02000003">
    <property type="protein sequence ID" value="EHK25728.1"/>
    <property type="molecule type" value="Genomic_DNA"/>
</dbReference>
<evidence type="ECO:0000313" key="2">
    <source>
        <dbReference type="EMBL" id="EHK25728.1"/>
    </source>
</evidence>
<dbReference type="VEuPathDB" id="FungiDB:TRIVIDRAFT_62395"/>
<evidence type="ECO:0000256" key="1">
    <source>
        <dbReference type="SAM" id="MobiDB-lite"/>
    </source>
</evidence>
<dbReference type="Proteomes" id="UP000007115">
    <property type="component" value="Unassembled WGS sequence"/>
</dbReference>
<gene>
    <name evidence="2" type="ORF">TRIVIDRAFT_62395</name>
</gene>
<dbReference type="RefSeq" id="XP_013959929.1">
    <property type="nucleotide sequence ID" value="XM_014104454.1"/>
</dbReference>
<name>G9MJR6_HYPVG</name>
<reference evidence="2 3" key="1">
    <citation type="journal article" date="2011" name="Genome Biol.">
        <title>Comparative genome sequence analysis underscores mycoparasitism as the ancestral life style of Trichoderma.</title>
        <authorList>
            <person name="Kubicek C.P."/>
            <person name="Herrera-Estrella A."/>
            <person name="Seidl-Seiboth V."/>
            <person name="Martinez D.A."/>
            <person name="Druzhinina I.S."/>
            <person name="Thon M."/>
            <person name="Zeilinger S."/>
            <person name="Casas-Flores S."/>
            <person name="Horwitz B.A."/>
            <person name="Mukherjee P.K."/>
            <person name="Mukherjee M."/>
            <person name="Kredics L."/>
            <person name="Alcaraz L.D."/>
            <person name="Aerts A."/>
            <person name="Antal Z."/>
            <person name="Atanasova L."/>
            <person name="Cervantes-Badillo M.G."/>
            <person name="Challacombe J."/>
            <person name="Chertkov O."/>
            <person name="McCluskey K."/>
            <person name="Coulpier F."/>
            <person name="Deshpande N."/>
            <person name="von Doehren H."/>
            <person name="Ebbole D.J."/>
            <person name="Esquivel-Naranjo E.U."/>
            <person name="Fekete E."/>
            <person name="Flipphi M."/>
            <person name="Glaser F."/>
            <person name="Gomez-Rodriguez E.Y."/>
            <person name="Gruber S."/>
            <person name="Han C."/>
            <person name="Henrissat B."/>
            <person name="Hermosa R."/>
            <person name="Hernandez-Onate M."/>
            <person name="Karaffa L."/>
            <person name="Kosti I."/>
            <person name="Le Crom S."/>
            <person name="Lindquist E."/>
            <person name="Lucas S."/>
            <person name="Luebeck M."/>
            <person name="Luebeck P.S."/>
            <person name="Margeot A."/>
            <person name="Metz B."/>
            <person name="Misra M."/>
            <person name="Nevalainen H."/>
            <person name="Omann M."/>
            <person name="Packer N."/>
            <person name="Perrone G."/>
            <person name="Uresti-Rivera E.E."/>
            <person name="Salamov A."/>
            <person name="Schmoll M."/>
            <person name="Seiboth B."/>
            <person name="Shapiro H."/>
            <person name="Sukno S."/>
            <person name="Tamayo-Ramos J.A."/>
            <person name="Tisch D."/>
            <person name="Wiest A."/>
            <person name="Wilkinson H.H."/>
            <person name="Zhang M."/>
            <person name="Coutinho P.M."/>
            <person name="Kenerley C.M."/>
            <person name="Monte E."/>
            <person name="Baker S.E."/>
            <person name="Grigoriev I.V."/>
        </authorList>
    </citation>
    <scope>NUCLEOTIDE SEQUENCE [LARGE SCALE GENOMIC DNA]</scope>
    <source>
        <strain evidence="3">Gv29-8 / FGSC 10586</strain>
    </source>
</reference>
<dbReference type="AlphaFoldDB" id="G9MJR6"/>
<sequence length="240" mass="26686">METDETETACAKSESRKRPPLFLGMPGYSCPGSANQRACSGTGTHSHGLSRRDNTLTNAAAPLCLSPAIGHGAARQESGICRRRARKPEKTEKKKKNAERMCVIAIIRSCQQTDRQTRESEWEDENRQATDKSDKPTTRHRHREKPSSSRNGQPTSKMAGSKLNRVWLPPSSLYPCRVSVDSAVESPPLAGPEDTIRERGPANRPRKSLYDRFPLTHVRLHPDRRLHTAASRVSSRPAST</sequence>
<evidence type="ECO:0000313" key="3">
    <source>
        <dbReference type="Proteomes" id="UP000007115"/>
    </source>
</evidence>
<feature type="compositionally biased region" description="Polar residues" evidence="1">
    <location>
        <begin position="32"/>
        <end position="47"/>
    </location>
</feature>